<feature type="transmembrane region" description="Helical" evidence="7">
    <location>
        <begin position="81"/>
        <end position="105"/>
    </location>
</feature>
<organism evidence="10 11">
    <name type="scientific">Candidatus Magnetobacterium bavaricum</name>
    <dbReference type="NCBI Taxonomy" id="29290"/>
    <lineage>
        <taxon>Bacteria</taxon>
        <taxon>Pseudomonadati</taxon>
        <taxon>Nitrospirota</taxon>
        <taxon>Thermodesulfovibrionia</taxon>
        <taxon>Thermodesulfovibrionales</taxon>
        <taxon>Candidatus Magnetobacteriaceae</taxon>
        <taxon>Candidatus Magnetobacterium</taxon>
    </lineage>
</organism>
<dbReference type="InterPro" id="IPR058533">
    <property type="entry name" value="Cation_efflux_TM"/>
</dbReference>
<dbReference type="Proteomes" id="UP000033423">
    <property type="component" value="Unassembled WGS sequence"/>
</dbReference>
<dbReference type="FunFam" id="1.20.1510.10:FF:000006">
    <property type="entry name" value="Divalent cation efflux transporter"/>
    <property type="match status" value="1"/>
</dbReference>
<evidence type="ECO:0000256" key="1">
    <source>
        <dbReference type="ARBA" id="ARBA00004141"/>
    </source>
</evidence>
<dbReference type="InterPro" id="IPR002524">
    <property type="entry name" value="Cation_efflux"/>
</dbReference>
<dbReference type="Pfam" id="PF01545">
    <property type="entry name" value="Cation_efflux"/>
    <property type="match status" value="1"/>
</dbReference>
<dbReference type="AlphaFoldDB" id="A0A0F3GSP9"/>
<keyword evidence="5 7" id="KW-1133">Transmembrane helix</keyword>
<evidence type="ECO:0000256" key="6">
    <source>
        <dbReference type="ARBA" id="ARBA00023136"/>
    </source>
</evidence>
<dbReference type="Gene3D" id="3.30.70.1350">
    <property type="entry name" value="Cation efflux protein, cytoplasmic domain"/>
    <property type="match status" value="1"/>
</dbReference>
<dbReference type="InterPro" id="IPR036837">
    <property type="entry name" value="Cation_efflux_CTD_sf"/>
</dbReference>
<dbReference type="EMBL" id="LACI01001272">
    <property type="protein sequence ID" value="KJU84847.1"/>
    <property type="molecule type" value="Genomic_DNA"/>
</dbReference>
<keyword evidence="6 7" id="KW-0472">Membrane</keyword>
<accession>A0A0F3GSP9</accession>
<dbReference type="InterPro" id="IPR050291">
    <property type="entry name" value="CDF_Transporter"/>
</dbReference>
<proteinExistence type="inferred from homology"/>
<feature type="transmembrane region" description="Helical" evidence="7">
    <location>
        <begin position="40"/>
        <end position="61"/>
    </location>
</feature>
<sequence>MRYPECEVCGKWSPRLSFIGNSAISVFKFAVGILTGSKGLVADGIHSVADAISSLFVLIALKISSKPKDKGHPFGHGKIEYISTISASLFIFICATMIFIDALHSFKSGVREVPENAAILATILALIFSYLMYSSNSCAGGQLNSPALMADAAESKADSLTSVAVLMGLIGTKIGYTQADTVAAAVVALFVFHISVEMFLKGVNGLIDVSMDKEVITAIVDLCMKIGGVEDVKSVKSRCMGQKCAVDVTIDVSSKETVLSVHNIAEQIKKTIIQNIDEIDEVFVKAQPIGKWRFWGT</sequence>
<dbReference type="Pfam" id="PF16916">
    <property type="entry name" value="ZT_dimer"/>
    <property type="match status" value="1"/>
</dbReference>
<evidence type="ECO:0000256" key="3">
    <source>
        <dbReference type="ARBA" id="ARBA00022448"/>
    </source>
</evidence>
<evidence type="ECO:0000256" key="5">
    <source>
        <dbReference type="ARBA" id="ARBA00022989"/>
    </source>
</evidence>
<dbReference type="PANTHER" id="PTHR43840:SF15">
    <property type="entry name" value="MITOCHONDRIAL METAL TRANSPORTER 1-RELATED"/>
    <property type="match status" value="1"/>
</dbReference>
<dbReference type="Gene3D" id="1.20.1510.10">
    <property type="entry name" value="Cation efflux protein transmembrane domain"/>
    <property type="match status" value="1"/>
</dbReference>
<evidence type="ECO:0000313" key="10">
    <source>
        <dbReference type="EMBL" id="KJU84847.1"/>
    </source>
</evidence>
<dbReference type="GO" id="GO:0008324">
    <property type="term" value="F:monoatomic cation transmembrane transporter activity"/>
    <property type="evidence" value="ECO:0007669"/>
    <property type="project" value="InterPro"/>
</dbReference>
<dbReference type="PANTHER" id="PTHR43840">
    <property type="entry name" value="MITOCHONDRIAL METAL TRANSPORTER 1-RELATED"/>
    <property type="match status" value="1"/>
</dbReference>
<dbReference type="NCBIfam" id="TIGR01297">
    <property type="entry name" value="CDF"/>
    <property type="match status" value="1"/>
</dbReference>
<dbReference type="SUPFAM" id="SSF161111">
    <property type="entry name" value="Cation efflux protein transmembrane domain-like"/>
    <property type="match status" value="1"/>
</dbReference>
<protein>
    <submittedName>
        <fullName evidence="10">Magnetosome protein MamB</fullName>
    </submittedName>
</protein>
<comment type="caution">
    <text evidence="10">The sequence shown here is derived from an EMBL/GenBank/DDBJ whole genome shotgun (WGS) entry which is preliminary data.</text>
</comment>
<evidence type="ECO:0000259" key="9">
    <source>
        <dbReference type="Pfam" id="PF16916"/>
    </source>
</evidence>
<keyword evidence="4 7" id="KW-0812">Transmembrane</keyword>
<keyword evidence="11" id="KW-1185">Reference proteome</keyword>
<dbReference type="SUPFAM" id="SSF160240">
    <property type="entry name" value="Cation efflux protein cytoplasmic domain-like"/>
    <property type="match status" value="1"/>
</dbReference>
<evidence type="ECO:0000256" key="4">
    <source>
        <dbReference type="ARBA" id="ARBA00022692"/>
    </source>
</evidence>
<dbReference type="InterPro" id="IPR027469">
    <property type="entry name" value="Cation_efflux_TMD_sf"/>
</dbReference>
<feature type="domain" description="Cation efflux protein cytoplasmic" evidence="9">
    <location>
        <begin position="212"/>
        <end position="286"/>
    </location>
</feature>
<gene>
    <name evidence="10" type="ORF">MBAV_002970</name>
</gene>
<evidence type="ECO:0000259" key="8">
    <source>
        <dbReference type="Pfam" id="PF01545"/>
    </source>
</evidence>
<name>A0A0F3GSP9_9BACT</name>
<evidence type="ECO:0000256" key="2">
    <source>
        <dbReference type="ARBA" id="ARBA00008114"/>
    </source>
</evidence>
<evidence type="ECO:0000256" key="7">
    <source>
        <dbReference type="SAM" id="Phobius"/>
    </source>
</evidence>
<feature type="transmembrane region" description="Helical" evidence="7">
    <location>
        <begin position="117"/>
        <end position="136"/>
    </location>
</feature>
<reference evidence="10 11" key="1">
    <citation type="submission" date="2015-02" db="EMBL/GenBank/DDBJ databases">
        <title>Single-cell genomics of uncultivated deep-branching MTB reveals a conserved set of magnetosome genes.</title>
        <authorList>
            <person name="Kolinko S."/>
            <person name="Richter M."/>
            <person name="Glockner F.O."/>
            <person name="Brachmann A."/>
            <person name="Schuler D."/>
        </authorList>
    </citation>
    <scope>NUCLEOTIDE SEQUENCE [LARGE SCALE GENOMIC DNA]</scope>
    <source>
        <strain evidence="10">TM-1</strain>
    </source>
</reference>
<comment type="similarity">
    <text evidence="2">Belongs to the cation diffusion facilitator (CDF) transporter (TC 2.A.4) family.</text>
</comment>
<feature type="transmembrane region" description="Helical" evidence="7">
    <location>
        <begin position="12"/>
        <end position="34"/>
    </location>
</feature>
<dbReference type="InterPro" id="IPR027470">
    <property type="entry name" value="Cation_efflux_CTD"/>
</dbReference>
<evidence type="ECO:0000313" key="11">
    <source>
        <dbReference type="Proteomes" id="UP000033423"/>
    </source>
</evidence>
<feature type="domain" description="Cation efflux protein transmembrane" evidence="8">
    <location>
        <begin position="16"/>
        <end position="206"/>
    </location>
</feature>
<keyword evidence="3" id="KW-0813">Transport</keyword>
<comment type="subcellular location">
    <subcellularLocation>
        <location evidence="1">Membrane</location>
        <topology evidence="1">Multi-pass membrane protein</topology>
    </subcellularLocation>
</comment>
<dbReference type="GO" id="GO:0016020">
    <property type="term" value="C:membrane"/>
    <property type="evidence" value="ECO:0007669"/>
    <property type="project" value="UniProtKB-SubCell"/>
</dbReference>
<feature type="transmembrane region" description="Helical" evidence="7">
    <location>
        <begin position="182"/>
        <end position="200"/>
    </location>
</feature>